<gene>
    <name evidence="2" type="ORF">NBR_LOCUS3109</name>
</gene>
<proteinExistence type="predicted"/>
<dbReference type="PANTHER" id="PTHR46671">
    <property type="entry name" value="PROTEIN CBG11221"/>
    <property type="match status" value="1"/>
</dbReference>
<dbReference type="AlphaFoldDB" id="A0A0N4XKQ6"/>
<evidence type="ECO:0000313" key="4">
    <source>
        <dbReference type="WBParaSite" id="NBR_0000310801-mRNA-1"/>
    </source>
</evidence>
<name>A0A0N4XKQ6_NIPBR</name>
<reference evidence="2 3" key="2">
    <citation type="submission" date="2018-11" db="EMBL/GenBank/DDBJ databases">
        <authorList>
            <consortium name="Pathogen Informatics"/>
        </authorList>
    </citation>
    <scope>NUCLEOTIDE SEQUENCE [LARGE SCALE GENOMIC DNA]</scope>
</reference>
<feature type="compositionally biased region" description="Polar residues" evidence="1">
    <location>
        <begin position="11"/>
        <end position="29"/>
    </location>
</feature>
<keyword evidence="3" id="KW-1185">Reference proteome</keyword>
<dbReference type="STRING" id="27835.A0A0N4XKQ6"/>
<dbReference type="Proteomes" id="UP000271162">
    <property type="component" value="Unassembled WGS sequence"/>
</dbReference>
<organism evidence="4">
    <name type="scientific">Nippostrongylus brasiliensis</name>
    <name type="common">Rat hookworm</name>
    <dbReference type="NCBI Taxonomy" id="27835"/>
    <lineage>
        <taxon>Eukaryota</taxon>
        <taxon>Metazoa</taxon>
        <taxon>Ecdysozoa</taxon>
        <taxon>Nematoda</taxon>
        <taxon>Chromadorea</taxon>
        <taxon>Rhabditida</taxon>
        <taxon>Rhabditina</taxon>
        <taxon>Rhabditomorpha</taxon>
        <taxon>Strongyloidea</taxon>
        <taxon>Heligmosomidae</taxon>
        <taxon>Nippostrongylus</taxon>
    </lineage>
</organism>
<evidence type="ECO:0000256" key="1">
    <source>
        <dbReference type="SAM" id="MobiDB-lite"/>
    </source>
</evidence>
<sequence>MGKQIKPAITKRQTAAPQSGQTLMNTQQPRFPRREETAHVDCGRVLRGDIAYTSAVAAKRPVLSTKPPDMSCEAIKKRVLPPIPMKEMKFGVAYARIVYRVSLLLHDGRMTLMFLFFSPYTSCAPNRFG</sequence>
<evidence type="ECO:0000313" key="3">
    <source>
        <dbReference type="Proteomes" id="UP000271162"/>
    </source>
</evidence>
<protein>
    <submittedName>
        <fullName evidence="4">Transposase</fullName>
    </submittedName>
</protein>
<feature type="region of interest" description="Disordered" evidence="1">
    <location>
        <begin position="1"/>
        <end position="37"/>
    </location>
</feature>
<dbReference type="PANTHER" id="PTHR46671:SF7">
    <property type="entry name" value="CORE-2_I-BRANCHING ENZYME"/>
    <property type="match status" value="1"/>
</dbReference>
<reference evidence="4" key="1">
    <citation type="submission" date="2017-02" db="UniProtKB">
        <authorList>
            <consortium name="WormBaseParasite"/>
        </authorList>
    </citation>
    <scope>IDENTIFICATION</scope>
</reference>
<dbReference type="EMBL" id="UYSL01004257">
    <property type="protein sequence ID" value="VDL66698.1"/>
    <property type="molecule type" value="Genomic_DNA"/>
</dbReference>
<evidence type="ECO:0000313" key="2">
    <source>
        <dbReference type="EMBL" id="VDL66698.1"/>
    </source>
</evidence>
<accession>A0A0N4XKQ6</accession>
<dbReference type="WBParaSite" id="NBR_0000310801-mRNA-1">
    <property type="protein sequence ID" value="NBR_0000310801-mRNA-1"/>
    <property type="gene ID" value="NBR_0000310801"/>
</dbReference>